<feature type="domain" description="EamA" evidence="7">
    <location>
        <begin position="4"/>
        <end position="137"/>
    </location>
</feature>
<protein>
    <submittedName>
        <fullName evidence="8">Drug/metabolite transporter (DMT)-like permease</fullName>
    </submittedName>
</protein>
<feature type="transmembrane region" description="Helical" evidence="6">
    <location>
        <begin position="242"/>
        <end position="261"/>
    </location>
</feature>
<feature type="transmembrane region" description="Helical" evidence="6">
    <location>
        <begin position="92"/>
        <end position="115"/>
    </location>
</feature>
<feature type="transmembrane region" description="Helical" evidence="6">
    <location>
        <begin position="181"/>
        <end position="200"/>
    </location>
</feature>
<feature type="transmembrane region" description="Helical" evidence="6">
    <location>
        <begin position="267"/>
        <end position="285"/>
    </location>
</feature>
<comment type="similarity">
    <text evidence="2">Belongs to the EamA transporter family.</text>
</comment>
<dbReference type="Proteomes" id="UP000557307">
    <property type="component" value="Unassembled WGS sequence"/>
</dbReference>
<feature type="transmembrane region" description="Helical" evidence="6">
    <location>
        <begin position="212"/>
        <end position="235"/>
    </location>
</feature>
<feature type="transmembrane region" description="Helical" evidence="6">
    <location>
        <begin position="148"/>
        <end position="169"/>
    </location>
</feature>
<dbReference type="InterPro" id="IPR037185">
    <property type="entry name" value="EmrE-like"/>
</dbReference>
<feature type="transmembrane region" description="Helical" evidence="6">
    <location>
        <begin position="30"/>
        <end position="52"/>
    </location>
</feature>
<dbReference type="EMBL" id="JACHGF010000008">
    <property type="protein sequence ID" value="MBB5286096.1"/>
    <property type="molecule type" value="Genomic_DNA"/>
</dbReference>
<evidence type="ECO:0000256" key="6">
    <source>
        <dbReference type="SAM" id="Phobius"/>
    </source>
</evidence>
<gene>
    <name evidence="8" type="ORF">HNQ92_004256</name>
</gene>
<name>A0A840TP66_9BACT</name>
<feature type="domain" description="EamA" evidence="7">
    <location>
        <begin position="150"/>
        <end position="282"/>
    </location>
</feature>
<dbReference type="SUPFAM" id="SSF103481">
    <property type="entry name" value="Multidrug resistance efflux transporter EmrE"/>
    <property type="match status" value="2"/>
</dbReference>
<evidence type="ECO:0000313" key="8">
    <source>
        <dbReference type="EMBL" id="MBB5286096.1"/>
    </source>
</evidence>
<comment type="caution">
    <text evidence="8">The sequence shown here is derived from an EMBL/GenBank/DDBJ whole genome shotgun (WGS) entry which is preliminary data.</text>
</comment>
<keyword evidence="5 6" id="KW-0472">Membrane</keyword>
<keyword evidence="4 6" id="KW-1133">Transmembrane helix</keyword>
<keyword evidence="9" id="KW-1185">Reference proteome</keyword>
<reference evidence="8 9" key="1">
    <citation type="submission" date="2020-08" db="EMBL/GenBank/DDBJ databases">
        <title>Genomic Encyclopedia of Type Strains, Phase IV (KMG-IV): sequencing the most valuable type-strain genomes for metagenomic binning, comparative biology and taxonomic classification.</title>
        <authorList>
            <person name="Goeker M."/>
        </authorList>
    </citation>
    <scope>NUCLEOTIDE SEQUENCE [LARGE SCALE GENOMIC DNA]</scope>
    <source>
        <strain evidence="8 9">DSM 105074</strain>
    </source>
</reference>
<evidence type="ECO:0000256" key="5">
    <source>
        <dbReference type="ARBA" id="ARBA00023136"/>
    </source>
</evidence>
<sequence length="295" mass="32399">MKNISIGLLFSMLWASASVATKFGVLSVEPLVLANIRFFIASVLLLGAAYLVRPDASYRLPQGVEWRQLALFAFLNTTLYLGLFVFSMKFAAAGLGSLATCTNPLMIILLSAWWIGRKPSKQELLGVLLGMTGVGIATYPLLEGSTTSLTGIVLLSLSMLAISAASVYYATVRWQLPTMLINGWQIALGGLLLLPFTLTMSDFSQSHWDARFWWSVLWLSIPVSVVSLLCWFYLLQADTVRASMWLFLCPLFGFFFAWWLLDEPITGYTLAGTVLVVGGLTLARPGKSTLSTGRK</sequence>
<dbReference type="InterPro" id="IPR000620">
    <property type="entry name" value="EamA_dom"/>
</dbReference>
<dbReference type="PANTHER" id="PTHR32322:SF2">
    <property type="entry name" value="EAMA DOMAIN-CONTAINING PROTEIN"/>
    <property type="match status" value="1"/>
</dbReference>
<dbReference type="InterPro" id="IPR050638">
    <property type="entry name" value="AA-Vitamin_Transporters"/>
</dbReference>
<organism evidence="8 9">
    <name type="scientific">Rhabdobacter roseus</name>
    <dbReference type="NCBI Taxonomy" id="1655419"/>
    <lineage>
        <taxon>Bacteria</taxon>
        <taxon>Pseudomonadati</taxon>
        <taxon>Bacteroidota</taxon>
        <taxon>Cytophagia</taxon>
        <taxon>Cytophagales</taxon>
        <taxon>Cytophagaceae</taxon>
        <taxon>Rhabdobacter</taxon>
    </lineage>
</organism>
<comment type="subcellular location">
    <subcellularLocation>
        <location evidence="1">Membrane</location>
        <topology evidence="1">Multi-pass membrane protein</topology>
    </subcellularLocation>
</comment>
<evidence type="ECO:0000313" key="9">
    <source>
        <dbReference type="Proteomes" id="UP000557307"/>
    </source>
</evidence>
<evidence type="ECO:0000256" key="3">
    <source>
        <dbReference type="ARBA" id="ARBA00022692"/>
    </source>
</evidence>
<evidence type="ECO:0000256" key="1">
    <source>
        <dbReference type="ARBA" id="ARBA00004141"/>
    </source>
</evidence>
<evidence type="ECO:0000256" key="2">
    <source>
        <dbReference type="ARBA" id="ARBA00007362"/>
    </source>
</evidence>
<accession>A0A840TP66</accession>
<dbReference type="GO" id="GO:0016020">
    <property type="term" value="C:membrane"/>
    <property type="evidence" value="ECO:0007669"/>
    <property type="project" value="UniProtKB-SubCell"/>
</dbReference>
<proteinExistence type="inferred from homology"/>
<dbReference type="PANTHER" id="PTHR32322">
    <property type="entry name" value="INNER MEMBRANE TRANSPORTER"/>
    <property type="match status" value="1"/>
</dbReference>
<dbReference type="Pfam" id="PF00892">
    <property type="entry name" value="EamA"/>
    <property type="match status" value="2"/>
</dbReference>
<evidence type="ECO:0000259" key="7">
    <source>
        <dbReference type="Pfam" id="PF00892"/>
    </source>
</evidence>
<dbReference type="AlphaFoldDB" id="A0A840TP66"/>
<feature type="transmembrane region" description="Helical" evidence="6">
    <location>
        <begin position="64"/>
        <end position="86"/>
    </location>
</feature>
<keyword evidence="3 6" id="KW-0812">Transmembrane</keyword>
<evidence type="ECO:0000256" key="4">
    <source>
        <dbReference type="ARBA" id="ARBA00022989"/>
    </source>
</evidence>